<dbReference type="PANTHER" id="PTHR12993">
    <property type="entry name" value="N-ACETYLGLUCOSAMINYL-PHOSPHATIDYLINOSITOL DE-N-ACETYLASE-RELATED"/>
    <property type="match status" value="1"/>
</dbReference>
<feature type="chain" id="PRO_5011554224" evidence="2">
    <location>
        <begin position="32"/>
        <end position="635"/>
    </location>
</feature>
<keyword evidence="5" id="KW-1185">Reference proteome</keyword>
<reference evidence="5" key="1">
    <citation type="submission" date="2016-10" db="EMBL/GenBank/DDBJ databases">
        <authorList>
            <person name="Varghese N."/>
            <person name="Submissions S."/>
        </authorList>
    </citation>
    <scope>NUCLEOTIDE SEQUENCE [LARGE SCALE GENOMIC DNA]</scope>
    <source>
        <strain evidence="5">DSM 44437</strain>
    </source>
</reference>
<dbReference type="EMBL" id="FOFV01000007">
    <property type="protein sequence ID" value="SER26991.1"/>
    <property type="molecule type" value="Genomic_DNA"/>
</dbReference>
<evidence type="ECO:0000313" key="4">
    <source>
        <dbReference type="EMBL" id="SER26991.1"/>
    </source>
</evidence>
<name>A0A1H9MTS1_9PSEU</name>
<keyword evidence="1" id="KW-0862">Zinc</keyword>
<dbReference type="PANTHER" id="PTHR12993:SF23">
    <property type="entry name" value="N-ACETYLGLUCOSAMINYLPHOSPHATIDYLINOSITOL DEACETYLASE"/>
    <property type="match status" value="1"/>
</dbReference>
<dbReference type="Gene3D" id="3.40.50.10320">
    <property type="entry name" value="LmbE-like"/>
    <property type="match status" value="1"/>
</dbReference>
<dbReference type="OrthoDB" id="6064917at2"/>
<dbReference type="RefSeq" id="WP_089918101.1">
    <property type="nucleotide sequence ID" value="NZ_FOFV01000007.1"/>
</dbReference>
<accession>A0A1H9MTS1</accession>
<dbReference type="GO" id="GO:0016137">
    <property type="term" value="P:glycoside metabolic process"/>
    <property type="evidence" value="ECO:0007669"/>
    <property type="project" value="UniProtKB-ARBA"/>
</dbReference>
<dbReference type="InterPro" id="IPR006311">
    <property type="entry name" value="TAT_signal"/>
</dbReference>
<keyword evidence="2" id="KW-0732">Signal</keyword>
<gene>
    <name evidence="4" type="ORF">SAMN04488000_107211</name>
</gene>
<evidence type="ECO:0000259" key="3">
    <source>
        <dbReference type="Pfam" id="PF26607"/>
    </source>
</evidence>
<dbReference type="InterPro" id="IPR024078">
    <property type="entry name" value="LmbE-like_dom_sf"/>
</dbReference>
<dbReference type="SUPFAM" id="SSF102588">
    <property type="entry name" value="LmbE-like"/>
    <property type="match status" value="1"/>
</dbReference>
<evidence type="ECO:0000256" key="1">
    <source>
        <dbReference type="ARBA" id="ARBA00022833"/>
    </source>
</evidence>
<sequence length="635" mass="67038">MPKISRRTVLKAGGTAAALTAVGVNAGTAHADVPTGASFVNIIAHSDDDLLFINPDIQPAILSGCPVRTIILTADEFNGTGNLTREQLSAELHKGQRNAYASLAGVASTWTRTAMVVAGKTVEVNTLDGKPNVQLVYLNLPDGGDDLHLDALTNLWNSTSYSTSTIVPTGSPASQVQNYTQSALVNVLVELLQQFQATVIRCQDPYPDDARYGGDMPEHWDHVAAAKFAQRAVKAYEGPTGRPYALLVRYRCYNTRTSQPNVPLALRTPKTNAYNQYKAQDPLTGDTFDVNMSRSYERWPVSPQWVARDSAGTLHAFIAAGDSIMWWRQPTGGAWVGPSLLLAGSFAPGVAVAMRGDNRLQLAVLDLDTAAIRTCTQTAAGAQGFGTWTSLGNPNSSTPAYQTPVFGVSNGVLELYVVNRAGTLGNKWQVGNGFSTSWATASGGGGKAMSQPSAITAPGGRMHIFADGNGNALHWYQNVGGATTYQALTVAAQSTASIGTTLDGNRVRVFTRRHSDGTIGTLREQSANGAWETTPQNLGGMGGLGPVAAVTSGGRCLAFARNDSYGLSFTRQDAAGTFTPWQDLGGYAEAAPAAVVDAQGLVRVFALGGDMRLHERVQTAVGPDAPFGSWQLAGN</sequence>
<dbReference type="Gene3D" id="2.120.10.70">
    <property type="entry name" value="Fucose-specific lectin"/>
    <property type="match status" value="1"/>
</dbReference>
<dbReference type="STRING" id="65499.SAMN04488000_107211"/>
<organism evidence="4 5">
    <name type="scientific">Lentzea albida</name>
    <dbReference type="NCBI Taxonomy" id="65499"/>
    <lineage>
        <taxon>Bacteria</taxon>
        <taxon>Bacillati</taxon>
        <taxon>Actinomycetota</taxon>
        <taxon>Actinomycetes</taxon>
        <taxon>Pseudonocardiales</taxon>
        <taxon>Pseudonocardiaceae</taxon>
        <taxon>Lentzea</taxon>
    </lineage>
</organism>
<dbReference type="InterPro" id="IPR058502">
    <property type="entry name" value="PLL-like_beta-prop"/>
</dbReference>
<dbReference type="InterPro" id="IPR003737">
    <property type="entry name" value="GlcNAc_PI_deacetylase-related"/>
</dbReference>
<feature type="signal peptide" evidence="2">
    <location>
        <begin position="1"/>
        <end position="31"/>
    </location>
</feature>
<feature type="domain" description="PLL-like beta propeller" evidence="3">
    <location>
        <begin position="409"/>
        <end position="631"/>
    </location>
</feature>
<evidence type="ECO:0000313" key="5">
    <source>
        <dbReference type="Proteomes" id="UP000199503"/>
    </source>
</evidence>
<dbReference type="Proteomes" id="UP000199503">
    <property type="component" value="Unassembled WGS sequence"/>
</dbReference>
<dbReference type="Pfam" id="PF26607">
    <property type="entry name" value="DUF8189"/>
    <property type="match status" value="1"/>
</dbReference>
<evidence type="ECO:0000256" key="2">
    <source>
        <dbReference type="SAM" id="SignalP"/>
    </source>
</evidence>
<dbReference type="SUPFAM" id="SSF89372">
    <property type="entry name" value="Fucose-specific lectin"/>
    <property type="match status" value="2"/>
</dbReference>
<proteinExistence type="predicted"/>
<dbReference type="PROSITE" id="PS51318">
    <property type="entry name" value="TAT"/>
    <property type="match status" value="1"/>
</dbReference>
<protein>
    <submittedName>
        <fullName evidence="4">GlcNAc-PI de-N-acetylase</fullName>
    </submittedName>
</protein>
<dbReference type="AlphaFoldDB" id="A0A1H9MTS1"/>
<dbReference type="GO" id="GO:0000225">
    <property type="term" value="F:N-acetylglucosaminylphosphatidylinositol deacetylase activity"/>
    <property type="evidence" value="ECO:0007669"/>
    <property type="project" value="TreeGrafter"/>
</dbReference>